<reference evidence="2 3" key="1">
    <citation type="submission" date="2020-04" db="EMBL/GenBank/DDBJ databases">
        <title>Chromosome-level genome assembly of a cyprinid fish Onychostoma macrolepis by integration of Nanopore Sequencing, Bionano and Hi-C technology.</title>
        <authorList>
            <person name="Wang D."/>
        </authorList>
    </citation>
    <scope>NUCLEOTIDE SEQUENCE [LARGE SCALE GENOMIC DNA]</scope>
    <source>
        <strain evidence="2">SWU-2019</strain>
        <tissue evidence="2">Muscle</tissue>
    </source>
</reference>
<accession>A0A7J6D745</accession>
<dbReference type="Proteomes" id="UP000579812">
    <property type="component" value="Unassembled WGS sequence"/>
</dbReference>
<name>A0A7J6D745_9TELE</name>
<dbReference type="AlphaFoldDB" id="A0A7J6D745"/>
<organism evidence="2 3">
    <name type="scientific">Onychostoma macrolepis</name>
    <dbReference type="NCBI Taxonomy" id="369639"/>
    <lineage>
        <taxon>Eukaryota</taxon>
        <taxon>Metazoa</taxon>
        <taxon>Chordata</taxon>
        <taxon>Craniata</taxon>
        <taxon>Vertebrata</taxon>
        <taxon>Euteleostomi</taxon>
        <taxon>Actinopterygii</taxon>
        <taxon>Neopterygii</taxon>
        <taxon>Teleostei</taxon>
        <taxon>Ostariophysi</taxon>
        <taxon>Cypriniformes</taxon>
        <taxon>Cyprinidae</taxon>
        <taxon>Acrossocheilinae</taxon>
        <taxon>Onychostoma</taxon>
    </lineage>
</organism>
<evidence type="ECO:0000256" key="1">
    <source>
        <dbReference type="SAM" id="MobiDB-lite"/>
    </source>
</evidence>
<dbReference type="EMBL" id="JAAMOB010000003">
    <property type="protein sequence ID" value="KAF4115099.1"/>
    <property type="molecule type" value="Genomic_DNA"/>
</dbReference>
<gene>
    <name evidence="2" type="ORF">G5714_002588</name>
</gene>
<feature type="compositionally biased region" description="Acidic residues" evidence="1">
    <location>
        <begin position="15"/>
        <end position="33"/>
    </location>
</feature>
<feature type="region of interest" description="Disordered" evidence="1">
    <location>
        <begin position="13"/>
        <end position="33"/>
    </location>
</feature>
<protein>
    <submittedName>
        <fullName evidence="2">Uncharacterized protein</fullName>
    </submittedName>
</protein>
<evidence type="ECO:0000313" key="3">
    <source>
        <dbReference type="Proteomes" id="UP000579812"/>
    </source>
</evidence>
<keyword evidence="3" id="KW-1185">Reference proteome</keyword>
<sequence>MALLHNICPGVDDIMTPEDEYEEDQDVAEDEGESGLETVVLPGVTVCPGGDTCWPRLFITGNDMTAVNCVGPANLLVDNAVNSGNMHSNTPETSPGSLLWQPTQVQQLYQDLPAQLNE</sequence>
<evidence type="ECO:0000313" key="2">
    <source>
        <dbReference type="EMBL" id="KAF4115099.1"/>
    </source>
</evidence>
<comment type="caution">
    <text evidence="2">The sequence shown here is derived from an EMBL/GenBank/DDBJ whole genome shotgun (WGS) entry which is preliminary data.</text>
</comment>
<proteinExistence type="predicted"/>